<accession>A0ABW7IFV4</accession>
<sequence length="231" mass="25313">MKKSMVAALVALGCSFSVSAATLIPLKGVSVYFINGQEAESRIGKNELVEGENQVVVRMDKKVGKGSSSGVFTSAPYVLTFNVSGDEVKINHPVARSEQEAKAAFRTEQPDWRITQDGSTLSYSQEKLQAQSGFLPYMKMDELIAAHNAERGIVFDNGQMTKAEQAATATLVTTAAVATSKDVTAVNNNVPKTTVKSEPIKAENVEQLKAWYLKASKEERKEFRKWMIDQE</sequence>
<dbReference type="PANTHER" id="PTHR38108">
    <property type="entry name" value="UPF0319 PROTEIN YCCT"/>
    <property type="match status" value="1"/>
</dbReference>
<evidence type="ECO:0000256" key="2">
    <source>
        <dbReference type="ARBA" id="ARBA00022729"/>
    </source>
</evidence>
<dbReference type="EMBL" id="JBIHSF010000006">
    <property type="protein sequence ID" value="MFH0260492.1"/>
    <property type="molecule type" value="Genomic_DNA"/>
</dbReference>
<gene>
    <name evidence="4" type="ORF">ACGRH2_08670</name>
</gene>
<comment type="caution">
    <text evidence="4">The sequence shown here is derived from an EMBL/GenBank/DDBJ whole genome shotgun (WGS) entry which is preliminary data.</text>
</comment>
<feature type="signal peptide" evidence="3">
    <location>
        <begin position="1"/>
        <end position="20"/>
    </location>
</feature>
<dbReference type="Pfam" id="PF09829">
    <property type="entry name" value="DUF2057"/>
    <property type="match status" value="1"/>
</dbReference>
<proteinExistence type="inferred from homology"/>
<dbReference type="Proteomes" id="UP001607125">
    <property type="component" value="Unassembled WGS sequence"/>
</dbReference>
<dbReference type="PANTHER" id="PTHR38108:SF1">
    <property type="entry name" value="UPF0319 PROTEIN YCCT"/>
    <property type="match status" value="1"/>
</dbReference>
<name>A0ABW7IFV4_9VIBR</name>
<feature type="chain" id="PRO_5045262646" evidence="3">
    <location>
        <begin position="21"/>
        <end position="231"/>
    </location>
</feature>
<reference evidence="4 5" key="1">
    <citation type="submission" date="2024-10" db="EMBL/GenBank/DDBJ databases">
        <authorList>
            <person name="Yibar A."/>
            <person name="Saticioglu I.B."/>
            <person name="Duman M."/>
            <person name="Ajmi N."/>
            <person name="Gurler F."/>
            <person name="Ay H."/>
            <person name="Onuk E."/>
            <person name="Guler S."/>
            <person name="Romalde J.L."/>
        </authorList>
    </citation>
    <scope>NUCLEOTIDE SEQUENCE [LARGE SCALE GENOMIC DNA]</scope>
    <source>
        <strain evidence="4 5">1-TCBS-B</strain>
    </source>
</reference>
<dbReference type="RefSeq" id="WP_394628936.1">
    <property type="nucleotide sequence ID" value="NZ_JBIHSF010000006.1"/>
</dbReference>
<evidence type="ECO:0000313" key="5">
    <source>
        <dbReference type="Proteomes" id="UP001607125"/>
    </source>
</evidence>
<protein>
    <submittedName>
        <fullName evidence="4">DUF2057 family protein</fullName>
    </submittedName>
</protein>
<evidence type="ECO:0000313" key="4">
    <source>
        <dbReference type="EMBL" id="MFH0260492.1"/>
    </source>
</evidence>
<organism evidence="4 5">
    <name type="scientific">Vibrio barjaei</name>
    <dbReference type="NCBI Taxonomy" id="1676683"/>
    <lineage>
        <taxon>Bacteria</taxon>
        <taxon>Pseudomonadati</taxon>
        <taxon>Pseudomonadota</taxon>
        <taxon>Gammaproteobacteria</taxon>
        <taxon>Vibrionales</taxon>
        <taxon>Vibrionaceae</taxon>
        <taxon>Vibrio</taxon>
    </lineage>
</organism>
<evidence type="ECO:0000256" key="3">
    <source>
        <dbReference type="SAM" id="SignalP"/>
    </source>
</evidence>
<evidence type="ECO:0000256" key="1">
    <source>
        <dbReference type="ARBA" id="ARBA00008490"/>
    </source>
</evidence>
<dbReference type="InterPro" id="IPR018635">
    <property type="entry name" value="UPF0319"/>
</dbReference>
<comment type="similarity">
    <text evidence="1">Belongs to the UPF0319 family.</text>
</comment>
<keyword evidence="5" id="KW-1185">Reference proteome</keyword>
<keyword evidence="2 3" id="KW-0732">Signal</keyword>